<dbReference type="OrthoDB" id="3691954at2"/>
<dbReference type="GO" id="GO:0005524">
    <property type="term" value="F:ATP binding"/>
    <property type="evidence" value="ECO:0007669"/>
    <property type="project" value="UniProtKB-KW"/>
</dbReference>
<sequence length="1057" mass="115091">MLDRTQLQEAIAVLSAERARLGETVVATTLAVLRERARTAPLPLGAPPAAAEPSEQRKQVTILFAAIDGLTRLSTAPNTEKLRQIDLLWRRLDEIIYSHGGIVDKHMGDVVMGIFGAPLARENDPERAVQCGLALREAIDELVELDPERFGDGDRAGRPIIRVGINTGQVSLGRVGSDADQTVIGDAVNVASRLKDATGEAGIYISQDTYRLVRHSFLVAPLGEVVVKGRQTPVIVYRVVGPQPRLFFTGSEGVEGVVVPMIGRQPEMAALRAALEETAQTGRGRLITIVGDAGVGKSRLLREFHRRLDEFPLKPTLFQGRAEQRLTQVPYGLVRDMLIRHFGIAENDRAATIQERIVAGLAANLPPSRRVTRSAGLRDRALAIGRLTGLSLPAAPLRDWAGPEDSTHRERAVTTLLDYFQAVSRRSAATVFFVEDIHWADEDSLDLLQRLAALTAEAPLLIICLTRPMLFERRAWPGAAAGAAETLPLSPLSEADSRELVLTILRKLPQIPPALSDLIVQSAAGNPFYVEELVRVLIEDGVIIPTDEAWHVRPRELTRLRVPATLTGVLQARLDRLPEIERVTLQQAAVIGDDFWAEAVQQMNAVARFPLAEAQVAAALEALARRDMIYRASATALPGGPAYLFKHAVLREVAYESVLLRDRLIYHLQAARWLETQSADRAAEYAAPIAQHYEAAGRAADAAHHYEIAAGRAAEQFKIGPAIGYYRKVLELLKDQPQHLDTRLAVLNRLGRALWQEGRLVEALDTYRAMHDSAQRDGNLLAQARAENAQAAVLLELDDGIQAAAVAVRAEELARLGGAELEVVRALLLQSEAAGLRGDARAAVRAAHAAVERGRALDAPRETAYGLALLALHAPAGDDDEEGRAALAELAALSDTPAERHRPADAAYVLAHRGWLALELGHAAEARALLQQALAGQRAEGDQQAAAETLRRLGLAACRLGENAAAGDYLEEAAALAEATGSRYLRLRCRLAMGEALLAQEHYPAAEATLRQVIATAEDARLLGRWRELPHAYRLLVRVLREQGRHDEAALLENKKT</sequence>
<name>A0A160SZX7_9CHLR</name>
<dbReference type="RefSeq" id="WP_095042696.1">
    <property type="nucleotide sequence ID" value="NZ_LN890655.1"/>
</dbReference>
<dbReference type="InterPro" id="IPR001054">
    <property type="entry name" value="A/G_cyclase"/>
</dbReference>
<protein>
    <submittedName>
        <fullName evidence="4">Adenylate cyclase</fullName>
    </submittedName>
</protein>
<dbReference type="Proteomes" id="UP000215027">
    <property type="component" value="Chromosome I"/>
</dbReference>
<evidence type="ECO:0000313" key="5">
    <source>
        <dbReference type="Proteomes" id="UP000215027"/>
    </source>
</evidence>
<dbReference type="SMART" id="SM00044">
    <property type="entry name" value="CYCc"/>
    <property type="match status" value="1"/>
</dbReference>
<evidence type="ECO:0000256" key="2">
    <source>
        <dbReference type="ARBA" id="ARBA00022840"/>
    </source>
</evidence>
<dbReference type="PANTHER" id="PTHR16305:SF28">
    <property type="entry name" value="GUANYLATE CYCLASE DOMAIN-CONTAINING PROTEIN"/>
    <property type="match status" value="1"/>
</dbReference>
<dbReference type="Gene3D" id="3.30.70.1230">
    <property type="entry name" value="Nucleotide cyclase"/>
    <property type="match status" value="1"/>
</dbReference>
<evidence type="ECO:0000256" key="1">
    <source>
        <dbReference type="ARBA" id="ARBA00022741"/>
    </source>
</evidence>
<dbReference type="Pfam" id="PF00211">
    <property type="entry name" value="Guanylate_cyc"/>
    <property type="match status" value="1"/>
</dbReference>
<dbReference type="GO" id="GO:0004016">
    <property type="term" value="F:adenylate cyclase activity"/>
    <property type="evidence" value="ECO:0007669"/>
    <property type="project" value="TreeGrafter"/>
</dbReference>
<dbReference type="PROSITE" id="PS50125">
    <property type="entry name" value="GUANYLATE_CYCLASE_2"/>
    <property type="match status" value="1"/>
</dbReference>
<dbReference type="SMART" id="SM00028">
    <property type="entry name" value="TPR"/>
    <property type="match status" value="4"/>
</dbReference>
<dbReference type="SUPFAM" id="SSF52540">
    <property type="entry name" value="P-loop containing nucleoside triphosphate hydrolases"/>
    <property type="match status" value="1"/>
</dbReference>
<dbReference type="Gene3D" id="1.25.40.10">
    <property type="entry name" value="Tetratricopeptide repeat domain"/>
    <property type="match status" value="2"/>
</dbReference>
<dbReference type="SUPFAM" id="SSF55073">
    <property type="entry name" value="Nucleotide cyclase"/>
    <property type="match status" value="1"/>
</dbReference>
<dbReference type="AlphaFoldDB" id="A0A160SZX7"/>
<keyword evidence="5" id="KW-1185">Reference proteome</keyword>
<dbReference type="InterPro" id="IPR019734">
    <property type="entry name" value="TPR_rpt"/>
</dbReference>
<evidence type="ECO:0000259" key="3">
    <source>
        <dbReference type="PROSITE" id="PS50125"/>
    </source>
</evidence>
<dbReference type="InterPro" id="IPR027417">
    <property type="entry name" value="P-loop_NTPase"/>
</dbReference>
<dbReference type="GO" id="GO:0005737">
    <property type="term" value="C:cytoplasm"/>
    <property type="evidence" value="ECO:0007669"/>
    <property type="project" value="TreeGrafter"/>
</dbReference>
<keyword evidence="2" id="KW-0067">ATP-binding</keyword>
<dbReference type="CDD" id="cd07302">
    <property type="entry name" value="CHD"/>
    <property type="match status" value="1"/>
</dbReference>
<dbReference type="Pfam" id="PF13191">
    <property type="entry name" value="AAA_16"/>
    <property type="match status" value="1"/>
</dbReference>
<dbReference type="KEGG" id="pbf:CFX0092_A1283"/>
<dbReference type="SUPFAM" id="SSF48452">
    <property type="entry name" value="TPR-like"/>
    <property type="match status" value="2"/>
</dbReference>
<dbReference type="InterPro" id="IPR029787">
    <property type="entry name" value="Nucleotide_cyclase"/>
</dbReference>
<dbReference type="Gene3D" id="3.40.50.300">
    <property type="entry name" value="P-loop containing nucleotide triphosphate hydrolases"/>
    <property type="match status" value="1"/>
</dbReference>
<keyword evidence="1" id="KW-0547">Nucleotide-binding</keyword>
<reference evidence="4" key="1">
    <citation type="submission" date="2016-01" db="EMBL/GenBank/DDBJ databases">
        <authorList>
            <person name="Mcilroy J.S."/>
            <person name="Karst M S."/>
            <person name="Albertsen M."/>
        </authorList>
    </citation>
    <scope>NUCLEOTIDE SEQUENCE</scope>
    <source>
        <strain evidence="4">Cfx-K</strain>
    </source>
</reference>
<dbReference type="GO" id="GO:0009190">
    <property type="term" value="P:cyclic nucleotide biosynthetic process"/>
    <property type="evidence" value="ECO:0007669"/>
    <property type="project" value="InterPro"/>
</dbReference>
<evidence type="ECO:0000313" key="4">
    <source>
        <dbReference type="EMBL" id="CUS03161.2"/>
    </source>
</evidence>
<dbReference type="InterPro" id="IPR041664">
    <property type="entry name" value="AAA_16"/>
</dbReference>
<gene>
    <name evidence="4" type="ORF">CFX0092_A1283</name>
</gene>
<dbReference type="GO" id="GO:0035556">
    <property type="term" value="P:intracellular signal transduction"/>
    <property type="evidence" value="ECO:0007669"/>
    <property type="project" value="InterPro"/>
</dbReference>
<organism evidence="4 5">
    <name type="scientific">Candidatus Promineifilum breve</name>
    <dbReference type="NCBI Taxonomy" id="1806508"/>
    <lineage>
        <taxon>Bacteria</taxon>
        <taxon>Bacillati</taxon>
        <taxon>Chloroflexota</taxon>
        <taxon>Ardenticatenia</taxon>
        <taxon>Candidatus Promineifilales</taxon>
        <taxon>Candidatus Promineifilaceae</taxon>
        <taxon>Candidatus Promineifilum</taxon>
    </lineage>
</organism>
<dbReference type="EMBL" id="LN890655">
    <property type="protein sequence ID" value="CUS03161.2"/>
    <property type="molecule type" value="Genomic_DNA"/>
</dbReference>
<dbReference type="PANTHER" id="PTHR16305">
    <property type="entry name" value="TESTICULAR SOLUBLE ADENYLYL CYCLASE"/>
    <property type="match status" value="1"/>
</dbReference>
<dbReference type="InterPro" id="IPR011990">
    <property type="entry name" value="TPR-like_helical_dom_sf"/>
</dbReference>
<accession>A0A160SZX7</accession>
<feature type="domain" description="Guanylate cyclase" evidence="3">
    <location>
        <begin position="61"/>
        <end position="195"/>
    </location>
</feature>
<proteinExistence type="predicted"/>